<feature type="compositionally biased region" description="Polar residues" evidence="1">
    <location>
        <begin position="287"/>
        <end position="301"/>
    </location>
</feature>
<protein>
    <submittedName>
        <fullName evidence="2">Uncharacterized protein</fullName>
    </submittedName>
</protein>
<dbReference type="RefSeq" id="XP_037152946.1">
    <property type="nucleotide sequence ID" value="XM_037291511.1"/>
</dbReference>
<feature type="compositionally biased region" description="Polar residues" evidence="1">
    <location>
        <begin position="258"/>
        <end position="268"/>
    </location>
</feature>
<dbReference type="GeneID" id="59328991"/>
<feature type="region of interest" description="Disordered" evidence="1">
    <location>
        <begin position="214"/>
        <end position="268"/>
    </location>
</feature>
<name>A0A8H6FDD6_9LECA</name>
<feature type="compositionally biased region" description="Basic and acidic residues" evidence="1">
    <location>
        <begin position="226"/>
        <end position="245"/>
    </location>
</feature>
<evidence type="ECO:0000256" key="1">
    <source>
        <dbReference type="SAM" id="MobiDB-lite"/>
    </source>
</evidence>
<feature type="region of interest" description="Disordered" evidence="1">
    <location>
        <begin position="54"/>
        <end position="74"/>
    </location>
</feature>
<comment type="caution">
    <text evidence="2">The sequence shown here is derived from an EMBL/GenBank/DDBJ whole genome shotgun (WGS) entry which is preliminary data.</text>
</comment>
<keyword evidence="3" id="KW-1185">Reference proteome</keyword>
<accession>A0A8H6FDD6</accession>
<sequence length="353" mass="38783">MTLETAFDSADFKTEFLIAPQLMPNGSQTEQLEISIRPHQMGKLVTAKSNDSLTSLMSESTSSSPPPETPPPKLSIMEYPDRMKEAWKMGNPPAPALRAVSPLNCYRALSNTPLSKFSFERYVLQALCRASGTTVGGVPSAVHYRDRASKIRRIVVSLCGDDLSRPYHWRSVGPETNTEAKEKVSTTGLSICVDPRSQRAMYLEDSKADKRCVPSPHLRLNNGTRTDQRHIASRKAERYGQRPSDRQLSTCPKPRIGTVSTGAMSNTGQITPKNWTLCGGAGLPHFQRTTSTTKSSGNMSQAEPEHETKAEKKAAFASETMKKNITKNGCPGRNYHLVKNLRVRGTAAEVATC</sequence>
<evidence type="ECO:0000313" key="2">
    <source>
        <dbReference type="EMBL" id="KAF6223729.1"/>
    </source>
</evidence>
<feature type="compositionally biased region" description="Low complexity" evidence="1">
    <location>
        <begin position="54"/>
        <end position="63"/>
    </location>
</feature>
<proteinExistence type="predicted"/>
<dbReference type="AlphaFoldDB" id="A0A8H6FDD6"/>
<feature type="region of interest" description="Disordered" evidence="1">
    <location>
        <begin position="286"/>
        <end position="315"/>
    </location>
</feature>
<dbReference type="Proteomes" id="UP000593566">
    <property type="component" value="Unassembled WGS sequence"/>
</dbReference>
<feature type="compositionally biased region" description="Pro residues" evidence="1">
    <location>
        <begin position="64"/>
        <end position="73"/>
    </location>
</feature>
<feature type="compositionally biased region" description="Basic and acidic residues" evidence="1">
    <location>
        <begin position="303"/>
        <end position="314"/>
    </location>
</feature>
<gene>
    <name evidence="2" type="ORF">HO133_000572</name>
</gene>
<reference evidence="2 3" key="1">
    <citation type="journal article" date="2020" name="Genomics">
        <title>Complete, high-quality genomes from long-read metagenomic sequencing of two wolf lichen thalli reveals enigmatic genome architecture.</title>
        <authorList>
            <person name="McKenzie S.K."/>
            <person name="Walston R.F."/>
            <person name="Allen J.L."/>
        </authorList>
    </citation>
    <scope>NUCLEOTIDE SEQUENCE [LARGE SCALE GENOMIC DNA]</scope>
    <source>
        <strain evidence="2">WasteWater1</strain>
    </source>
</reference>
<dbReference type="EMBL" id="JACCJB010000010">
    <property type="protein sequence ID" value="KAF6223729.1"/>
    <property type="molecule type" value="Genomic_DNA"/>
</dbReference>
<organism evidence="2 3">
    <name type="scientific">Letharia lupina</name>
    <dbReference type="NCBI Taxonomy" id="560253"/>
    <lineage>
        <taxon>Eukaryota</taxon>
        <taxon>Fungi</taxon>
        <taxon>Dikarya</taxon>
        <taxon>Ascomycota</taxon>
        <taxon>Pezizomycotina</taxon>
        <taxon>Lecanoromycetes</taxon>
        <taxon>OSLEUM clade</taxon>
        <taxon>Lecanoromycetidae</taxon>
        <taxon>Lecanorales</taxon>
        <taxon>Lecanorineae</taxon>
        <taxon>Parmeliaceae</taxon>
        <taxon>Letharia</taxon>
    </lineage>
</organism>
<evidence type="ECO:0000313" key="3">
    <source>
        <dbReference type="Proteomes" id="UP000593566"/>
    </source>
</evidence>